<evidence type="ECO:0000256" key="1">
    <source>
        <dbReference type="SAM" id="MobiDB-lite"/>
    </source>
</evidence>
<feature type="compositionally biased region" description="Pro residues" evidence="1">
    <location>
        <begin position="182"/>
        <end position="194"/>
    </location>
</feature>
<keyword evidence="3" id="KW-1185">Reference proteome</keyword>
<gene>
    <name evidence="2" type="ORF">SVUK_LOCUS7027</name>
</gene>
<feature type="region of interest" description="Disordered" evidence="1">
    <location>
        <begin position="70"/>
        <end position="89"/>
    </location>
</feature>
<dbReference type="AlphaFoldDB" id="A0A3P7IXW2"/>
<reference evidence="2 3" key="1">
    <citation type="submission" date="2018-11" db="EMBL/GenBank/DDBJ databases">
        <authorList>
            <consortium name="Pathogen Informatics"/>
        </authorList>
    </citation>
    <scope>NUCLEOTIDE SEQUENCE [LARGE SCALE GENOMIC DNA]</scope>
</reference>
<dbReference type="EMBL" id="UYYB01023309">
    <property type="protein sequence ID" value="VDM72029.1"/>
    <property type="molecule type" value="Genomic_DNA"/>
</dbReference>
<evidence type="ECO:0000313" key="2">
    <source>
        <dbReference type="EMBL" id="VDM72029.1"/>
    </source>
</evidence>
<sequence length="194" mass="22062">MNHQLLMQQQQQQQQQAFSLRDLWNRPASLFPTMNAPQPQTPLDMFAGLMSSHQQSQQQQLHHQLHQTPNHNHLQQHHQAHQQQRQQFDPYCAPPPGLTPPPRPAMTSQSISEWQEGLKALLPNVNVRFVSDLDTGHNGTNLHHLHQQQHTQHTSLGSRWPPSAYGLDATGRTNPHHIVPHAVPPPPGFSVPNR</sequence>
<accession>A0A3P7IXW2</accession>
<name>A0A3P7IXW2_STRVU</name>
<dbReference type="OrthoDB" id="1923159at2759"/>
<dbReference type="Proteomes" id="UP000270094">
    <property type="component" value="Unassembled WGS sequence"/>
</dbReference>
<evidence type="ECO:0000313" key="3">
    <source>
        <dbReference type="Proteomes" id="UP000270094"/>
    </source>
</evidence>
<feature type="region of interest" description="Disordered" evidence="1">
    <location>
        <begin position="173"/>
        <end position="194"/>
    </location>
</feature>
<proteinExistence type="predicted"/>
<organism evidence="2 3">
    <name type="scientific">Strongylus vulgaris</name>
    <name type="common">Blood worm</name>
    <dbReference type="NCBI Taxonomy" id="40348"/>
    <lineage>
        <taxon>Eukaryota</taxon>
        <taxon>Metazoa</taxon>
        <taxon>Ecdysozoa</taxon>
        <taxon>Nematoda</taxon>
        <taxon>Chromadorea</taxon>
        <taxon>Rhabditida</taxon>
        <taxon>Rhabditina</taxon>
        <taxon>Rhabditomorpha</taxon>
        <taxon>Strongyloidea</taxon>
        <taxon>Strongylidae</taxon>
        <taxon>Strongylus</taxon>
    </lineage>
</organism>
<protein>
    <submittedName>
        <fullName evidence="2">Uncharacterized protein</fullName>
    </submittedName>
</protein>